<proteinExistence type="predicted"/>
<reference evidence="1" key="1">
    <citation type="submission" date="2020-08" db="EMBL/GenBank/DDBJ databases">
        <title>Whole genome shotgun sequence of Polymorphospora rubra NBRC 101157.</title>
        <authorList>
            <person name="Komaki H."/>
            <person name="Tamura T."/>
        </authorList>
    </citation>
    <scope>NUCLEOTIDE SEQUENCE</scope>
    <source>
        <strain evidence="1">NBRC 101157</strain>
    </source>
</reference>
<protein>
    <submittedName>
        <fullName evidence="1">Uncharacterized protein</fullName>
    </submittedName>
</protein>
<name>A0A810N1I3_9ACTN</name>
<evidence type="ECO:0000313" key="1">
    <source>
        <dbReference type="EMBL" id="BCJ67217.1"/>
    </source>
</evidence>
<evidence type="ECO:0000313" key="2">
    <source>
        <dbReference type="Proteomes" id="UP000680866"/>
    </source>
</evidence>
<keyword evidence="2" id="KW-1185">Reference proteome</keyword>
<sequence>MSTDVDTRPRRRHLWIAAALAGTLVAVLVTQWITGAGGSDAGDLRTQIAARMVTVLESTPAEQHGGHGAHAAGYGSATTVCAVRIFGFEPADAGSLDRVDVVYGHHLCGIAEGRRHWDGAVKLVGPVVMRLSTDPPTIQVAEATQTATFRERVLELIPARYQAEAFEESLDASAMTELRRRYDDAAGF</sequence>
<gene>
    <name evidence="1" type="ORF">Prubr_42380</name>
</gene>
<dbReference type="Proteomes" id="UP000680866">
    <property type="component" value="Chromosome"/>
</dbReference>
<organism evidence="1 2">
    <name type="scientific">Polymorphospora rubra</name>
    <dbReference type="NCBI Taxonomy" id="338584"/>
    <lineage>
        <taxon>Bacteria</taxon>
        <taxon>Bacillati</taxon>
        <taxon>Actinomycetota</taxon>
        <taxon>Actinomycetes</taxon>
        <taxon>Micromonosporales</taxon>
        <taxon>Micromonosporaceae</taxon>
        <taxon>Polymorphospora</taxon>
    </lineage>
</organism>
<dbReference type="KEGG" id="pry:Prubr_42380"/>
<dbReference type="EMBL" id="AP023359">
    <property type="protein sequence ID" value="BCJ67217.1"/>
    <property type="molecule type" value="Genomic_DNA"/>
</dbReference>
<accession>A0A810N1I3</accession>
<dbReference type="RefSeq" id="WP_212816574.1">
    <property type="nucleotide sequence ID" value="NZ_AP023359.1"/>
</dbReference>
<dbReference type="AlphaFoldDB" id="A0A810N1I3"/>